<proteinExistence type="predicted"/>
<gene>
    <name evidence="4" type="ORF">BKA15_005703</name>
</gene>
<evidence type="ECO:0000256" key="1">
    <source>
        <dbReference type="ARBA" id="ARBA00022679"/>
    </source>
</evidence>
<dbReference type="PANTHER" id="PTHR43877">
    <property type="entry name" value="AMINOALKYLPHOSPHONATE N-ACETYLTRANSFERASE-RELATED-RELATED"/>
    <property type="match status" value="1"/>
</dbReference>
<dbReference type="SUPFAM" id="SSF55729">
    <property type="entry name" value="Acyl-CoA N-acyltransferases (Nat)"/>
    <property type="match status" value="1"/>
</dbReference>
<dbReference type="AlphaFoldDB" id="A0A7Y9IDQ3"/>
<dbReference type="Gene3D" id="3.40.630.30">
    <property type="match status" value="1"/>
</dbReference>
<dbReference type="PANTHER" id="PTHR43877:SF1">
    <property type="entry name" value="ACETYLTRANSFERASE"/>
    <property type="match status" value="1"/>
</dbReference>
<evidence type="ECO:0000259" key="3">
    <source>
        <dbReference type="PROSITE" id="PS51186"/>
    </source>
</evidence>
<dbReference type="EMBL" id="JACCBU010000001">
    <property type="protein sequence ID" value="NYE74374.1"/>
    <property type="molecule type" value="Genomic_DNA"/>
</dbReference>
<reference evidence="4 5" key="1">
    <citation type="submission" date="2020-07" db="EMBL/GenBank/DDBJ databases">
        <title>Sequencing the genomes of 1000 actinobacteria strains.</title>
        <authorList>
            <person name="Klenk H.-P."/>
        </authorList>
    </citation>
    <scope>NUCLEOTIDE SEQUENCE [LARGE SCALE GENOMIC DNA]</scope>
    <source>
        <strain evidence="4 5">DSM 22083</strain>
    </source>
</reference>
<dbReference type="RefSeq" id="WP_179756629.1">
    <property type="nucleotide sequence ID" value="NZ_JACCBU010000001.1"/>
</dbReference>
<evidence type="ECO:0000256" key="2">
    <source>
        <dbReference type="ARBA" id="ARBA00023315"/>
    </source>
</evidence>
<dbReference type="Proteomes" id="UP000569914">
    <property type="component" value="Unassembled WGS sequence"/>
</dbReference>
<comment type="caution">
    <text evidence="4">The sequence shown here is derived from an EMBL/GenBank/DDBJ whole genome shotgun (WGS) entry which is preliminary data.</text>
</comment>
<keyword evidence="1 4" id="KW-0808">Transferase</keyword>
<keyword evidence="5" id="KW-1185">Reference proteome</keyword>
<dbReference type="InterPro" id="IPR016181">
    <property type="entry name" value="Acyl_CoA_acyltransferase"/>
</dbReference>
<dbReference type="Pfam" id="PF00583">
    <property type="entry name" value="Acetyltransf_1"/>
    <property type="match status" value="1"/>
</dbReference>
<evidence type="ECO:0000313" key="5">
    <source>
        <dbReference type="Proteomes" id="UP000569914"/>
    </source>
</evidence>
<dbReference type="CDD" id="cd04301">
    <property type="entry name" value="NAT_SF"/>
    <property type="match status" value="1"/>
</dbReference>
<name>A0A7Y9IDQ3_9ACTN</name>
<evidence type="ECO:0000313" key="4">
    <source>
        <dbReference type="EMBL" id="NYE74374.1"/>
    </source>
</evidence>
<protein>
    <submittedName>
        <fullName evidence="4">GNAT superfamily N-acetyltransferase</fullName>
    </submittedName>
</protein>
<organism evidence="4 5">
    <name type="scientific">Microlunatus parietis</name>
    <dbReference type="NCBI Taxonomy" id="682979"/>
    <lineage>
        <taxon>Bacteria</taxon>
        <taxon>Bacillati</taxon>
        <taxon>Actinomycetota</taxon>
        <taxon>Actinomycetes</taxon>
        <taxon>Propionibacteriales</taxon>
        <taxon>Propionibacteriaceae</taxon>
        <taxon>Microlunatus</taxon>
    </lineage>
</organism>
<feature type="domain" description="N-acetyltransferase" evidence="3">
    <location>
        <begin position="7"/>
        <end position="174"/>
    </location>
</feature>
<dbReference type="GO" id="GO:0016747">
    <property type="term" value="F:acyltransferase activity, transferring groups other than amino-acyl groups"/>
    <property type="evidence" value="ECO:0007669"/>
    <property type="project" value="InterPro"/>
</dbReference>
<keyword evidence="2" id="KW-0012">Acyltransferase</keyword>
<dbReference type="InterPro" id="IPR000182">
    <property type="entry name" value="GNAT_dom"/>
</dbReference>
<dbReference type="InterPro" id="IPR050832">
    <property type="entry name" value="Bact_Acetyltransf"/>
</dbReference>
<sequence>MNNEIADSVRLALPGEADAIAQIQRRVWLDQLGPELAQPMLDAISQEQATEAWHTAIARPPQARCRVLVAVESDRLTGFATTRPSDDPDADAAGDGLIDEFAIDPAARNRGHGSRMLNAAVDTLRADGFTRATLWIMTTQDDFRSFLTAAGWAPDGGHREIGTDDEAVRIKQIRLHAAIAEE</sequence>
<accession>A0A7Y9IDQ3</accession>
<dbReference type="PROSITE" id="PS51186">
    <property type="entry name" value="GNAT"/>
    <property type="match status" value="1"/>
</dbReference>